<evidence type="ECO:0000313" key="4">
    <source>
        <dbReference type="Proteomes" id="UP001055125"/>
    </source>
</evidence>
<dbReference type="PROSITE" id="PS00330">
    <property type="entry name" value="HEMOLYSIN_CALCIUM"/>
    <property type="match status" value="4"/>
</dbReference>
<evidence type="ECO:0000256" key="2">
    <source>
        <dbReference type="ARBA" id="ARBA00022525"/>
    </source>
</evidence>
<dbReference type="InterPro" id="IPR011049">
    <property type="entry name" value="Serralysin-like_metalloprot_C"/>
</dbReference>
<dbReference type="SUPFAM" id="SSF51120">
    <property type="entry name" value="beta-Roll"/>
    <property type="match status" value="2"/>
</dbReference>
<proteinExistence type="predicted"/>
<dbReference type="PRINTS" id="PR00313">
    <property type="entry name" value="CABNDNGRPT"/>
</dbReference>
<sequence>MATIKGDQNWFWLDDTLVGTDQQDVIYGYKGNDMLTGRDGNDILYGGEGNDNLHGGEGNDTLDGGFGVDDLWGGAGSDKLNGSYGSDRMYGGDNNDVFSDIHGVDKMDGGVGTDRVDYSGFHGRVTVNLANGTGLQEEAIWDVGSGYYYVGEGTDELISIENVDGGRFDDRITGSSVDNRLDGGDGDDVLSGGAGNDTLIGGKGQDVMTGGVGADTFLFDANPALSGNFDRISDFQPVDDTIRLDNAVFQTLALGTLDDSAFRIVDNYNATGLDSSDRIVASTWNNMLFYDPDGSGSQEAFAFAQLSTGLPSTLSASDFFIF</sequence>
<evidence type="ECO:0000256" key="1">
    <source>
        <dbReference type="ARBA" id="ARBA00004613"/>
    </source>
</evidence>
<dbReference type="InterPro" id="IPR050557">
    <property type="entry name" value="RTX_toxin/Mannuronan_C5-epim"/>
</dbReference>
<keyword evidence="2" id="KW-0964">Secreted</keyword>
<organism evidence="3 4">
    <name type="scientific">Methylobacterium iners</name>
    <dbReference type="NCBI Taxonomy" id="418707"/>
    <lineage>
        <taxon>Bacteria</taxon>
        <taxon>Pseudomonadati</taxon>
        <taxon>Pseudomonadota</taxon>
        <taxon>Alphaproteobacteria</taxon>
        <taxon>Hyphomicrobiales</taxon>
        <taxon>Methylobacteriaceae</taxon>
        <taxon>Methylobacterium</taxon>
    </lineage>
</organism>
<dbReference type="Proteomes" id="UP001055125">
    <property type="component" value="Unassembled WGS sequence"/>
</dbReference>
<comment type="caution">
    <text evidence="3">The sequence shown here is derived from an EMBL/GenBank/DDBJ whole genome shotgun (WGS) entry which is preliminary data.</text>
</comment>
<name>A0ABQ4S0L7_9HYPH</name>
<protein>
    <recommendedName>
        <fullName evidence="5">Calcium-binding protein</fullName>
    </recommendedName>
</protein>
<keyword evidence="4" id="KW-1185">Reference proteome</keyword>
<dbReference type="Pfam" id="PF00353">
    <property type="entry name" value="HemolysinCabind"/>
    <property type="match status" value="4"/>
</dbReference>
<comment type="subcellular location">
    <subcellularLocation>
        <location evidence="1">Secreted</location>
    </subcellularLocation>
</comment>
<gene>
    <name evidence="3" type="ORF">OCOJLMKI_3888</name>
</gene>
<reference evidence="3" key="1">
    <citation type="journal article" date="2021" name="Front. Microbiol.">
        <title>Comprehensive Comparative Genomics and Phenotyping of Methylobacterium Species.</title>
        <authorList>
            <person name="Alessa O."/>
            <person name="Ogura Y."/>
            <person name="Fujitani Y."/>
            <person name="Takami H."/>
            <person name="Hayashi T."/>
            <person name="Sahin N."/>
            <person name="Tani A."/>
        </authorList>
    </citation>
    <scope>NUCLEOTIDE SEQUENCE</scope>
    <source>
        <strain evidence="3">DSM 19015</strain>
    </source>
</reference>
<dbReference type="EMBL" id="BPQP01000066">
    <property type="protein sequence ID" value="GJD96665.1"/>
    <property type="molecule type" value="Genomic_DNA"/>
</dbReference>
<dbReference type="RefSeq" id="WP_283206773.1">
    <property type="nucleotide sequence ID" value="NZ_BPQP01000066.1"/>
</dbReference>
<reference evidence="3" key="2">
    <citation type="submission" date="2021-08" db="EMBL/GenBank/DDBJ databases">
        <authorList>
            <person name="Tani A."/>
            <person name="Ola A."/>
            <person name="Ogura Y."/>
            <person name="Katsura K."/>
            <person name="Hayashi T."/>
        </authorList>
    </citation>
    <scope>NUCLEOTIDE SEQUENCE</scope>
    <source>
        <strain evidence="3">DSM 19015</strain>
    </source>
</reference>
<dbReference type="PANTHER" id="PTHR38340:SF1">
    <property type="entry name" value="S-LAYER PROTEIN"/>
    <property type="match status" value="1"/>
</dbReference>
<evidence type="ECO:0008006" key="5">
    <source>
        <dbReference type="Google" id="ProtNLM"/>
    </source>
</evidence>
<evidence type="ECO:0000313" key="3">
    <source>
        <dbReference type="EMBL" id="GJD96665.1"/>
    </source>
</evidence>
<dbReference type="PANTHER" id="PTHR38340">
    <property type="entry name" value="S-LAYER PROTEIN"/>
    <property type="match status" value="1"/>
</dbReference>
<accession>A0ABQ4S0L7</accession>
<dbReference type="InterPro" id="IPR001343">
    <property type="entry name" value="Hemolysn_Ca-bd"/>
</dbReference>
<dbReference type="Gene3D" id="2.150.10.10">
    <property type="entry name" value="Serralysin-like metalloprotease, C-terminal"/>
    <property type="match status" value="2"/>
</dbReference>
<dbReference type="InterPro" id="IPR018511">
    <property type="entry name" value="Hemolysin-typ_Ca-bd_CS"/>
</dbReference>